<feature type="domain" description="DNA endonuclease activator Ctp1 C-terminal" evidence="6">
    <location>
        <begin position="609"/>
        <end position="701"/>
    </location>
</feature>
<feature type="compositionally biased region" description="Polar residues" evidence="5">
    <location>
        <begin position="400"/>
        <end position="412"/>
    </location>
</feature>
<evidence type="ECO:0000256" key="3">
    <source>
        <dbReference type="ARBA" id="ARBA00023242"/>
    </source>
</evidence>
<dbReference type="PANTHER" id="PTHR15107:SF0">
    <property type="entry name" value="DNA ENDONUCLEASE ACTIVATOR CTP1 C-TERMINAL DOMAIN-CONTAINING PROTEIN"/>
    <property type="match status" value="1"/>
</dbReference>
<organism evidence="7 8">
    <name type="scientific">Papiliotrema laurentii</name>
    <name type="common">Cryptococcus laurentii</name>
    <dbReference type="NCBI Taxonomy" id="5418"/>
    <lineage>
        <taxon>Eukaryota</taxon>
        <taxon>Fungi</taxon>
        <taxon>Dikarya</taxon>
        <taxon>Basidiomycota</taxon>
        <taxon>Agaricomycotina</taxon>
        <taxon>Tremellomycetes</taxon>
        <taxon>Tremellales</taxon>
        <taxon>Rhynchogastremaceae</taxon>
        <taxon>Papiliotrema</taxon>
    </lineage>
</organism>
<sequence>MYHDSSQVHNLYFELDGLIKRCEALKSECAQRTEDRLKLRSEIDKLTNERDCLRLEVRDSFQRHSPALTPTSASAPVGGFDQQGRLRRRVWVLEQDLSAANQKITEERKKGEDAVEHEMAVAAGLRERIGRLEERVRAAEAQVREGEERERRARKEWEVDMATRASQRVGLVTELQDVKGALEQERSIRMDLERKVNTLQMEKSELDKEVRGARLETRPKNPLQTLQPNVTFERARSPMSPKRKAHGDLNVTAPISPAASPSRSLQHRLTHLEERHALLKMEYDKLRGKYMEDLKHWKEYKAAETTRINLKRQRRAERKQARGKSISTDRTTDDPHEALEKLPAVDELVAASDHSQSMTRENARSPVSMEKQSDEVGSPMAEAVVDNKGTPGRLPEGPVTRSQTRLSQQSPEASPRGPHRTTKSPGAFSVDKQLEPGMSTPTGQVSKQLRTLGRVTPWLGSGVPGPSSSKSKGAGGVKGDEDEDIFGDRQDPPYVSGMAVARTPLVRDRGLAATSSLRRSALHRGAAESAAENAVSTTPSTASRGAKRKLFDLELLSPAEKAAELKQLSKMTSKEKREFYAEYKGKGRRTGVYDDYEIDPERNEGENYQFHDVKRQKAERRLMHGGDCECCKEYYDAIGPIPKYNQGPRWNDGPRVEEGNGSKSREAEMQEHQNKVSRHRETWRRPPTPPGYWEIGFPTTQAVAEQNARADEMVAKREAEVRREAGHRDSKWRRKG</sequence>
<feature type="compositionally biased region" description="Polar residues" evidence="5">
    <location>
        <begin position="439"/>
        <end position="449"/>
    </location>
</feature>
<gene>
    <name evidence="7" type="ORF">DB88DRAFT_474347</name>
</gene>
<evidence type="ECO:0000256" key="4">
    <source>
        <dbReference type="SAM" id="Coils"/>
    </source>
</evidence>
<name>A0AAD9FNY3_PAPLA</name>
<reference evidence="7" key="1">
    <citation type="submission" date="2023-02" db="EMBL/GenBank/DDBJ databases">
        <title>Identification and recombinant expression of a fungal hydrolase from Papiliotrema laurentii that hydrolyzes apple cutin and clears colloidal polyester polyurethane.</title>
        <authorList>
            <consortium name="DOE Joint Genome Institute"/>
            <person name="Roman V.A."/>
            <person name="Bojanowski C."/>
            <person name="Crable B.R."/>
            <person name="Wagner D.N."/>
            <person name="Hung C.S."/>
            <person name="Nadeau L.J."/>
            <person name="Schratz L."/>
            <person name="Haridas S."/>
            <person name="Pangilinan J."/>
            <person name="Lipzen A."/>
            <person name="Na H."/>
            <person name="Yan M."/>
            <person name="Ng V."/>
            <person name="Grigoriev I.V."/>
            <person name="Spatafora J.W."/>
            <person name="Barlow D."/>
            <person name="Biffinger J."/>
            <person name="Kelley-Loughnane N."/>
            <person name="Varaljay V.A."/>
            <person name="Crookes-Goodson W.J."/>
        </authorList>
    </citation>
    <scope>NUCLEOTIDE SEQUENCE</scope>
    <source>
        <strain evidence="7">5307AH</strain>
    </source>
</reference>
<dbReference type="GO" id="GO:0005634">
    <property type="term" value="C:nucleus"/>
    <property type="evidence" value="ECO:0007669"/>
    <property type="project" value="UniProtKB-SubCell"/>
</dbReference>
<evidence type="ECO:0000256" key="1">
    <source>
        <dbReference type="ARBA" id="ARBA00004123"/>
    </source>
</evidence>
<keyword evidence="8" id="KW-1185">Reference proteome</keyword>
<feature type="coiled-coil region" evidence="4">
    <location>
        <begin position="122"/>
        <end position="216"/>
    </location>
</feature>
<dbReference type="PANTHER" id="PTHR15107">
    <property type="entry name" value="RETINOBLASTOMA BINDING PROTEIN 8"/>
    <property type="match status" value="1"/>
</dbReference>
<evidence type="ECO:0000256" key="2">
    <source>
        <dbReference type="ARBA" id="ARBA00022763"/>
    </source>
</evidence>
<feature type="region of interest" description="Disordered" evidence="5">
    <location>
        <begin position="707"/>
        <end position="736"/>
    </location>
</feature>
<keyword evidence="7" id="KW-0378">Hydrolase</keyword>
<feature type="compositionally biased region" description="Polar residues" evidence="5">
    <location>
        <begin position="534"/>
        <end position="543"/>
    </location>
</feature>
<keyword evidence="4" id="KW-0175">Coiled coil</keyword>
<evidence type="ECO:0000259" key="6">
    <source>
        <dbReference type="Pfam" id="PF08573"/>
    </source>
</evidence>
<keyword evidence="2" id="KW-0227">DNA damage</keyword>
<feature type="compositionally biased region" description="Basic and acidic residues" evidence="5">
    <location>
        <begin position="708"/>
        <end position="729"/>
    </location>
</feature>
<proteinExistence type="predicted"/>
<accession>A0AAD9FNY3</accession>
<keyword evidence="3" id="KW-0539">Nucleus</keyword>
<dbReference type="GO" id="GO:0003684">
    <property type="term" value="F:damaged DNA binding"/>
    <property type="evidence" value="ECO:0007669"/>
    <property type="project" value="TreeGrafter"/>
</dbReference>
<feature type="compositionally biased region" description="Basic and acidic residues" evidence="5">
    <location>
        <begin position="652"/>
        <end position="684"/>
    </location>
</feature>
<dbReference type="EMBL" id="JAODAN010000009">
    <property type="protein sequence ID" value="KAK1921958.1"/>
    <property type="molecule type" value="Genomic_DNA"/>
</dbReference>
<dbReference type="GO" id="GO:0010792">
    <property type="term" value="P:DNA double-strand break processing involved in repair via single-strand annealing"/>
    <property type="evidence" value="ECO:0007669"/>
    <property type="project" value="TreeGrafter"/>
</dbReference>
<keyword evidence="7" id="KW-0255">Endonuclease</keyword>
<keyword evidence="7" id="KW-0540">Nuclease</keyword>
<feature type="compositionally biased region" description="Low complexity" evidence="5">
    <location>
        <begin position="253"/>
        <end position="262"/>
    </location>
</feature>
<feature type="region of interest" description="Disordered" evidence="5">
    <location>
        <begin position="233"/>
        <end position="266"/>
    </location>
</feature>
<dbReference type="AlphaFoldDB" id="A0AAD9FNY3"/>
<evidence type="ECO:0000313" key="7">
    <source>
        <dbReference type="EMBL" id="KAK1921958.1"/>
    </source>
</evidence>
<feature type="region of interest" description="Disordered" evidence="5">
    <location>
        <begin position="351"/>
        <end position="546"/>
    </location>
</feature>
<feature type="region of interest" description="Disordered" evidence="5">
    <location>
        <begin position="645"/>
        <end position="695"/>
    </location>
</feature>
<evidence type="ECO:0000256" key="5">
    <source>
        <dbReference type="SAM" id="MobiDB-lite"/>
    </source>
</evidence>
<comment type="caution">
    <text evidence="7">The sequence shown here is derived from an EMBL/GenBank/DDBJ whole genome shotgun (WGS) entry which is preliminary data.</text>
</comment>
<dbReference type="InterPro" id="IPR033316">
    <property type="entry name" value="RBBP8-like"/>
</dbReference>
<dbReference type="InterPro" id="IPR013882">
    <property type="entry name" value="Ctp1_C"/>
</dbReference>
<protein>
    <submittedName>
        <fullName evidence="7">DNA repair protein endonuclease SAE2/CtIP C-terminus-domain-containing protein</fullName>
    </submittedName>
</protein>
<dbReference type="Proteomes" id="UP001182556">
    <property type="component" value="Unassembled WGS sequence"/>
</dbReference>
<feature type="compositionally biased region" description="Low complexity" evidence="5">
    <location>
        <begin position="460"/>
        <end position="472"/>
    </location>
</feature>
<comment type="subcellular location">
    <subcellularLocation>
        <location evidence="1">Nucleus</location>
    </subcellularLocation>
</comment>
<feature type="region of interest" description="Disordered" evidence="5">
    <location>
        <begin position="311"/>
        <end position="338"/>
    </location>
</feature>
<dbReference type="GO" id="GO:0004519">
    <property type="term" value="F:endonuclease activity"/>
    <property type="evidence" value="ECO:0007669"/>
    <property type="project" value="UniProtKB-KW"/>
</dbReference>
<feature type="coiled-coil region" evidence="4">
    <location>
        <begin position="29"/>
        <end position="56"/>
    </location>
</feature>
<evidence type="ECO:0000313" key="8">
    <source>
        <dbReference type="Proteomes" id="UP001182556"/>
    </source>
</evidence>
<dbReference type="Pfam" id="PF08573">
    <property type="entry name" value="SAE2"/>
    <property type="match status" value="1"/>
</dbReference>